<evidence type="ECO:0000313" key="2">
    <source>
        <dbReference type="Proteomes" id="UP000479132"/>
    </source>
</evidence>
<dbReference type="Proteomes" id="UP000479132">
    <property type="component" value="Unassembled WGS sequence"/>
</dbReference>
<reference evidence="1 2" key="1">
    <citation type="submission" date="2020-02" db="EMBL/GenBank/DDBJ databases">
        <title>Aliifodinibius halophilus 2W32, complete genome.</title>
        <authorList>
            <person name="Li Y."/>
            <person name="Wu S."/>
        </authorList>
    </citation>
    <scope>NUCLEOTIDE SEQUENCE [LARGE SCALE GENOMIC DNA]</scope>
    <source>
        <strain evidence="1 2">2W32</strain>
    </source>
</reference>
<dbReference type="InterPro" id="IPR052707">
    <property type="entry name" value="OsmC_Ohr_Peroxiredoxin"/>
</dbReference>
<dbReference type="RefSeq" id="WP_165268879.1">
    <property type="nucleotide sequence ID" value="NZ_JAALLS010000012.1"/>
</dbReference>
<dbReference type="AlphaFoldDB" id="A0A6M1TF43"/>
<dbReference type="InterPro" id="IPR003718">
    <property type="entry name" value="OsmC/Ohr_fam"/>
</dbReference>
<accession>A0A6M1TF43</accession>
<comment type="caution">
    <text evidence="1">The sequence shown here is derived from an EMBL/GenBank/DDBJ whole genome shotgun (WGS) entry which is preliminary data.</text>
</comment>
<proteinExistence type="predicted"/>
<dbReference type="Pfam" id="PF02566">
    <property type="entry name" value="OsmC"/>
    <property type="match status" value="1"/>
</dbReference>
<dbReference type="InterPro" id="IPR036102">
    <property type="entry name" value="OsmC/Ohrsf"/>
</dbReference>
<gene>
    <name evidence="1" type="ORF">G3569_10520</name>
</gene>
<dbReference type="InterPro" id="IPR015946">
    <property type="entry name" value="KH_dom-like_a/b"/>
</dbReference>
<dbReference type="EMBL" id="JAALLS010000012">
    <property type="protein sequence ID" value="NGP88792.1"/>
    <property type="molecule type" value="Genomic_DNA"/>
</dbReference>
<dbReference type="SUPFAM" id="SSF82784">
    <property type="entry name" value="OsmC-like"/>
    <property type="match status" value="1"/>
</dbReference>
<dbReference type="Gene3D" id="3.30.300.20">
    <property type="match status" value="1"/>
</dbReference>
<name>A0A6M1TF43_9BACT</name>
<keyword evidence="2" id="KW-1185">Reference proteome</keyword>
<dbReference type="PANTHER" id="PTHR42830">
    <property type="entry name" value="OSMOTICALLY INDUCIBLE FAMILY PROTEIN"/>
    <property type="match status" value="1"/>
</dbReference>
<sequence>MSEAEHKYEVDLSWKKDRIGTLRSNELEQEIEVATPPQFPGGVEGIWSPEHLFTSSVSSCFMTTFIAIAEYSKLEFKELDVNATAKVGKVDGKFEVTEIILRPQLVIADEKRSDKALRILEKAEKACLISRSVSTEILLNPDIQVIA</sequence>
<evidence type="ECO:0000313" key="1">
    <source>
        <dbReference type="EMBL" id="NGP88792.1"/>
    </source>
</evidence>
<dbReference type="PANTHER" id="PTHR42830:SF2">
    <property type="entry name" value="OSMC_OHR FAMILY PROTEIN"/>
    <property type="match status" value="1"/>
</dbReference>
<organism evidence="1 2">
    <name type="scientific">Fodinibius halophilus</name>
    <dbReference type="NCBI Taxonomy" id="1736908"/>
    <lineage>
        <taxon>Bacteria</taxon>
        <taxon>Pseudomonadati</taxon>
        <taxon>Balneolota</taxon>
        <taxon>Balneolia</taxon>
        <taxon>Balneolales</taxon>
        <taxon>Balneolaceae</taxon>
        <taxon>Fodinibius</taxon>
    </lineage>
</organism>
<protein>
    <submittedName>
        <fullName evidence="1">OsmC family peroxiredoxin</fullName>
    </submittedName>
</protein>